<name>A0A8J5RKG0_ZIZPA</name>
<reference evidence="2" key="2">
    <citation type="submission" date="2021-02" db="EMBL/GenBank/DDBJ databases">
        <authorList>
            <person name="Kimball J.A."/>
            <person name="Haas M.W."/>
            <person name="Macchietto M."/>
            <person name="Kono T."/>
            <person name="Duquette J."/>
            <person name="Shao M."/>
        </authorList>
    </citation>
    <scope>NUCLEOTIDE SEQUENCE</scope>
    <source>
        <tissue evidence="2">Fresh leaf tissue</tissue>
    </source>
</reference>
<protein>
    <submittedName>
        <fullName evidence="2">Uncharacterized protein</fullName>
    </submittedName>
</protein>
<dbReference type="Proteomes" id="UP000729402">
    <property type="component" value="Unassembled WGS sequence"/>
</dbReference>
<feature type="compositionally biased region" description="Polar residues" evidence="1">
    <location>
        <begin position="1"/>
        <end position="21"/>
    </location>
</feature>
<comment type="caution">
    <text evidence="2">The sequence shown here is derived from an EMBL/GenBank/DDBJ whole genome shotgun (WGS) entry which is preliminary data.</text>
</comment>
<reference evidence="2" key="1">
    <citation type="journal article" date="2021" name="bioRxiv">
        <title>Whole Genome Assembly and Annotation of Northern Wild Rice, Zizania palustris L., Supports a Whole Genome Duplication in the Zizania Genus.</title>
        <authorList>
            <person name="Haas M."/>
            <person name="Kono T."/>
            <person name="Macchietto M."/>
            <person name="Millas R."/>
            <person name="McGilp L."/>
            <person name="Shao M."/>
            <person name="Duquette J."/>
            <person name="Hirsch C.N."/>
            <person name="Kimball J."/>
        </authorList>
    </citation>
    <scope>NUCLEOTIDE SEQUENCE</scope>
    <source>
        <tissue evidence="2">Fresh leaf tissue</tissue>
    </source>
</reference>
<keyword evidence="3" id="KW-1185">Reference proteome</keyword>
<evidence type="ECO:0000313" key="2">
    <source>
        <dbReference type="EMBL" id="KAG8061130.1"/>
    </source>
</evidence>
<dbReference type="EMBL" id="JAAALK010000286">
    <property type="protein sequence ID" value="KAG8061130.1"/>
    <property type="molecule type" value="Genomic_DNA"/>
</dbReference>
<gene>
    <name evidence="2" type="ORF">GUJ93_ZPchr0003g16905</name>
</gene>
<evidence type="ECO:0000256" key="1">
    <source>
        <dbReference type="SAM" id="MobiDB-lite"/>
    </source>
</evidence>
<evidence type="ECO:0000313" key="3">
    <source>
        <dbReference type="Proteomes" id="UP000729402"/>
    </source>
</evidence>
<accession>A0A8J5RKG0</accession>
<feature type="compositionally biased region" description="Basic residues" evidence="1">
    <location>
        <begin position="46"/>
        <end position="55"/>
    </location>
</feature>
<feature type="compositionally biased region" description="Polar residues" evidence="1">
    <location>
        <begin position="60"/>
        <end position="72"/>
    </location>
</feature>
<feature type="region of interest" description="Disordered" evidence="1">
    <location>
        <begin position="1"/>
        <end position="72"/>
    </location>
</feature>
<sequence length="72" mass="7903">MAGSGTTSRVPKSADVSSFSSKIEPLPWHPSIKTGNMRALYDSKLTKRPTPKKGLKKDTTSCYNAKSHTTYE</sequence>
<proteinExistence type="predicted"/>
<organism evidence="2 3">
    <name type="scientific">Zizania palustris</name>
    <name type="common">Northern wild rice</name>
    <dbReference type="NCBI Taxonomy" id="103762"/>
    <lineage>
        <taxon>Eukaryota</taxon>
        <taxon>Viridiplantae</taxon>
        <taxon>Streptophyta</taxon>
        <taxon>Embryophyta</taxon>
        <taxon>Tracheophyta</taxon>
        <taxon>Spermatophyta</taxon>
        <taxon>Magnoliopsida</taxon>
        <taxon>Liliopsida</taxon>
        <taxon>Poales</taxon>
        <taxon>Poaceae</taxon>
        <taxon>BOP clade</taxon>
        <taxon>Oryzoideae</taxon>
        <taxon>Oryzeae</taxon>
        <taxon>Zizaniinae</taxon>
        <taxon>Zizania</taxon>
    </lineage>
</organism>
<dbReference type="AlphaFoldDB" id="A0A8J5RKG0"/>